<dbReference type="Gene3D" id="3.30.750.24">
    <property type="entry name" value="STAS domain"/>
    <property type="match status" value="1"/>
</dbReference>
<dbReference type="Proteomes" id="UP000657574">
    <property type="component" value="Unassembled WGS sequence"/>
</dbReference>
<evidence type="ECO:0000256" key="2">
    <source>
        <dbReference type="RuleBase" id="RU003749"/>
    </source>
</evidence>
<evidence type="ECO:0000313" key="4">
    <source>
        <dbReference type="EMBL" id="GGJ61515.1"/>
    </source>
</evidence>
<proteinExistence type="inferred from homology"/>
<reference evidence="4" key="1">
    <citation type="journal article" date="2014" name="Int. J. Syst. Evol. Microbiol.">
        <title>Complete genome sequence of Corynebacterium casei LMG S-19264T (=DSM 44701T), isolated from a smear-ripened cheese.</title>
        <authorList>
            <consortium name="US DOE Joint Genome Institute (JGI-PGF)"/>
            <person name="Walter F."/>
            <person name="Albersmeier A."/>
            <person name="Kalinowski J."/>
            <person name="Ruckert C."/>
        </authorList>
    </citation>
    <scope>NUCLEOTIDE SEQUENCE</scope>
    <source>
        <strain evidence="4">JCM 3086</strain>
    </source>
</reference>
<dbReference type="InterPro" id="IPR003658">
    <property type="entry name" value="Anti-sigma_ant"/>
</dbReference>
<dbReference type="PROSITE" id="PS50801">
    <property type="entry name" value="STAS"/>
    <property type="match status" value="1"/>
</dbReference>
<dbReference type="GO" id="GO:0043856">
    <property type="term" value="F:anti-sigma factor antagonist activity"/>
    <property type="evidence" value="ECO:0007669"/>
    <property type="project" value="InterPro"/>
</dbReference>
<dbReference type="PANTHER" id="PTHR33495">
    <property type="entry name" value="ANTI-SIGMA FACTOR ANTAGONIST TM_1081-RELATED-RELATED"/>
    <property type="match status" value="1"/>
</dbReference>
<name>A0A917P4N1_9ACTN</name>
<dbReference type="EMBL" id="BMQA01000068">
    <property type="protein sequence ID" value="GGJ61515.1"/>
    <property type="molecule type" value="Genomic_DNA"/>
</dbReference>
<dbReference type="PANTHER" id="PTHR33495:SF2">
    <property type="entry name" value="ANTI-SIGMA FACTOR ANTAGONIST TM_1081-RELATED"/>
    <property type="match status" value="1"/>
</dbReference>
<evidence type="ECO:0000256" key="1">
    <source>
        <dbReference type="ARBA" id="ARBA00009013"/>
    </source>
</evidence>
<reference evidence="4" key="2">
    <citation type="submission" date="2020-09" db="EMBL/GenBank/DDBJ databases">
        <authorList>
            <person name="Sun Q."/>
            <person name="Ohkuma M."/>
        </authorList>
    </citation>
    <scope>NUCLEOTIDE SEQUENCE</scope>
    <source>
        <strain evidence="4">JCM 3086</strain>
    </source>
</reference>
<evidence type="ECO:0000313" key="5">
    <source>
        <dbReference type="Proteomes" id="UP000657574"/>
    </source>
</evidence>
<gene>
    <name evidence="4" type="ORF">GCM10010121_085110</name>
</gene>
<dbReference type="InterPro" id="IPR036513">
    <property type="entry name" value="STAS_dom_sf"/>
</dbReference>
<comment type="similarity">
    <text evidence="1 2">Belongs to the anti-sigma-factor antagonist family.</text>
</comment>
<keyword evidence="5" id="KW-1185">Reference proteome</keyword>
<organism evidence="4 5">
    <name type="scientific">Streptomyces brasiliensis</name>
    <dbReference type="NCBI Taxonomy" id="1954"/>
    <lineage>
        <taxon>Bacteria</taxon>
        <taxon>Bacillati</taxon>
        <taxon>Actinomycetota</taxon>
        <taxon>Actinomycetes</taxon>
        <taxon>Kitasatosporales</taxon>
        <taxon>Streptomycetaceae</taxon>
        <taxon>Streptomyces</taxon>
    </lineage>
</organism>
<dbReference type="InterPro" id="IPR002645">
    <property type="entry name" value="STAS_dom"/>
</dbReference>
<comment type="caution">
    <text evidence="4">The sequence shown here is derived from an EMBL/GenBank/DDBJ whole genome shotgun (WGS) entry which is preliminary data.</text>
</comment>
<dbReference type="NCBIfam" id="TIGR00377">
    <property type="entry name" value="ant_ant_sig"/>
    <property type="match status" value="1"/>
</dbReference>
<dbReference type="RefSeq" id="WP_229841478.1">
    <property type="nucleotide sequence ID" value="NZ_BMQA01000068.1"/>
</dbReference>
<protein>
    <recommendedName>
        <fullName evidence="2">Anti-sigma factor antagonist</fullName>
    </recommendedName>
</protein>
<dbReference type="AlphaFoldDB" id="A0A917P4N1"/>
<dbReference type="CDD" id="cd07043">
    <property type="entry name" value="STAS_anti-anti-sigma_factors"/>
    <property type="match status" value="1"/>
</dbReference>
<evidence type="ECO:0000259" key="3">
    <source>
        <dbReference type="PROSITE" id="PS50801"/>
    </source>
</evidence>
<dbReference type="Pfam" id="PF01740">
    <property type="entry name" value="STAS"/>
    <property type="match status" value="1"/>
</dbReference>
<sequence>MAYECGENDWTIVKINGEADVYAVPQIRGHAVGRIREGRRRFIIDLRGASFMDSTGLGVLVGIRKRLHTRVGELRLVIANPNIRRIFTVTGPHVIFPIYDSLVAHGA</sequence>
<feature type="domain" description="STAS" evidence="3">
    <location>
        <begin position="12"/>
        <end position="91"/>
    </location>
</feature>
<accession>A0A917P4N1</accession>
<dbReference type="SUPFAM" id="SSF52091">
    <property type="entry name" value="SpoIIaa-like"/>
    <property type="match status" value="1"/>
</dbReference>